<feature type="transmembrane region" description="Helical" evidence="9">
    <location>
        <begin position="63"/>
        <end position="83"/>
    </location>
</feature>
<evidence type="ECO:0000256" key="2">
    <source>
        <dbReference type="ARBA" id="ARBA00022448"/>
    </source>
</evidence>
<dbReference type="InterPro" id="IPR017871">
    <property type="entry name" value="ABC_transporter-like_CS"/>
</dbReference>
<dbReference type="Pfam" id="PF00664">
    <property type="entry name" value="ABC_membrane"/>
    <property type="match status" value="1"/>
</dbReference>
<dbReference type="PANTHER" id="PTHR43394:SF1">
    <property type="entry name" value="ATP-BINDING CASSETTE SUB-FAMILY B MEMBER 10, MITOCHONDRIAL"/>
    <property type="match status" value="1"/>
</dbReference>
<keyword evidence="7 9" id="KW-1133">Transmembrane helix</keyword>
<feature type="transmembrane region" description="Helical" evidence="9">
    <location>
        <begin position="166"/>
        <end position="184"/>
    </location>
</feature>
<feature type="transmembrane region" description="Helical" evidence="9">
    <location>
        <begin position="18"/>
        <end position="35"/>
    </location>
</feature>
<dbReference type="PANTHER" id="PTHR43394">
    <property type="entry name" value="ATP-DEPENDENT PERMEASE MDL1, MITOCHONDRIAL"/>
    <property type="match status" value="1"/>
</dbReference>
<evidence type="ECO:0000256" key="6">
    <source>
        <dbReference type="ARBA" id="ARBA00022840"/>
    </source>
</evidence>
<keyword evidence="8 9" id="KW-0472">Membrane</keyword>
<organism evidence="12 14">
    <name type="scientific">Capnocytophaga catalasegens</name>
    <dbReference type="NCBI Taxonomy" id="1004260"/>
    <lineage>
        <taxon>Bacteria</taxon>
        <taxon>Pseudomonadati</taxon>
        <taxon>Bacteroidota</taxon>
        <taxon>Flavobacteriia</taxon>
        <taxon>Flavobacteriales</taxon>
        <taxon>Flavobacteriaceae</taxon>
        <taxon>Capnocytophaga</taxon>
    </lineage>
</organism>
<comment type="subcellular location">
    <subcellularLocation>
        <location evidence="1">Cell membrane</location>
        <topology evidence="1">Multi-pass membrane protein</topology>
    </subcellularLocation>
</comment>
<proteinExistence type="predicted"/>
<evidence type="ECO:0000256" key="5">
    <source>
        <dbReference type="ARBA" id="ARBA00022741"/>
    </source>
</evidence>
<feature type="domain" description="ABC transporter" evidence="10">
    <location>
        <begin position="342"/>
        <end position="577"/>
    </location>
</feature>
<keyword evidence="6" id="KW-0067">ATP-binding</keyword>
<keyword evidence="15" id="KW-1185">Reference proteome</keyword>
<feature type="transmembrane region" description="Helical" evidence="9">
    <location>
        <begin position="141"/>
        <end position="160"/>
    </location>
</feature>
<evidence type="ECO:0000259" key="11">
    <source>
        <dbReference type="PROSITE" id="PS50929"/>
    </source>
</evidence>
<dbReference type="AlphaFoldDB" id="A0AAV5AXU0"/>
<evidence type="ECO:0000256" key="3">
    <source>
        <dbReference type="ARBA" id="ARBA00022475"/>
    </source>
</evidence>
<dbReference type="EMBL" id="BQKB01000020">
    <property type="protein sequence ID" value="GJM52875.1"/>
    <property type="molecule type" value="Genomic_DNA"/>
</dbReference>
<dbReference type="RefSeq" id="WP_264847788.1">
    <property type="nucleotide sequence ID" value="NZ_BPMA01000079.1"/>
</dbReference>
<evidence type="ECO:0000259" key="10">
    <source>
        <dbReference type="PROSITE" id="PS50893"/>
    </source>
</evidence>
<comment type="caution">
    <text evidence="12">The sequence shown here is derived from an EMBL/GenBank/DDBJ whole genome shotgun (WGS) entry which is preliminary data.</text>
</comment>
<dbReference type="PROSITE" id="PS50929">
    <property type="entry name" value="ABC_TM1F"/>
    <property type="match status" value="1"/>
</dbReference>
<dbReference type="SMART" id="SM00382">
    <property type="entry name" value="AAA"/>
    <property type="match status" value="1"/>
</dbReference>
<dbReference type="Pfam" id="PF00005">
    <property type="entry name" value="ABC_tran"/>
    <property type="match status" value="1"/>
</dbReference>
<feature type="transmembrane region" description="Helical" evidence="9">
    <location>
        <begin position="248"/>
        <end position="267"/>
    </location>
</feature>
<reference evidence="12 15" key="1">
    <citation type="submission" date="2021-11" db="EMBL/GenBank/DDBJ databases">
        <title>Draft genome sequence of Capnocytophaga sp. strain KC07075 isolated from cat oral cavity.</title>
        <authorList>
            <person name="Suzuki M."/>
            <person name="Imaoka K."/>
            <person name="Kimura M."/>
            <person name="Morikawa S."/>
            <person name="Maeda K."/>
        </authorList>
    </citation>
    <scope>NUCLEOTIDE SEQUENCE</scope>
    <source>
        <strain evidence="12">KC07075</strain>
        <strain evidence="13 15">KC07079</strain>
    </source>
</reference>
<dbReference type="InterPro" id="IPR003439">
    <property type="entry name" value="ABC_transporter-like_ATP-bd"/>
</dbReference>
<evidence type="ECO:0000256" key="1">
    <source>
        <dbReference type="ARBA" id="ARBA00004651"/>
    </source>
</evidence>
<evidence type="ECO:0000256" key="4">
    <source>
        <dbReference type="ARBA" id="ARBA00022692"/>
    </source>
</evidence>
<dbReference type="PROSITE" id="PS00211">
    <property type="entry name" value="ABC_TRANSPORTER_1"/>
    <property type="match status" value="1"/>
</dbReference>
<feature type="domain" description="ABC transmembrane type-1" evidence="11">
    <location>
        <begin position="21"/>
        <end position="310"/>
    </location>
</feature>
<dbReference type="InterPro" id="IPR036640">
    <property type="entry name" value="ABC1_TM_sf"/>
</dbReference>
<dbReference type="GO" id="GO:0015421">
    <property type="term" value="F:ABC-type oligopeptide transporter activity"/>
    <property type="evidence" value="ECO:0007669"/>
    <property type="project" value="TreeGrafter"/>
</dbReference>
<protein>
    <submittedName>
        <fullName evidence="12">ABC transporter</fullName>
    </submittedName>
</protein>
<keyword evidence="5" id="KW-0547">Nucleotide-binding</keyword>
<evidence type="ECO:0000313" key="12">
    <source>
        <dbReference type="EMBL" id="GJM51414.1"/>
    </source>
</evidence>
<evidence type="ECO:0000256" key="8">
    <source>
        <dbReference type="ARBA" id="ARBA00023136"/>
    </source>
</evidence>
<accession>A0AAV5AXU0</accession>
<dbReference type="Gene3D" id="3.40.50.300">
    <property type="entry name" value="P-loop containing nucleotide triphosphate hydrolases"/>
    <property type="match status" value="1"/>
</dbReference>
<dbReference type="CDD" id="cd18541">
    <property type="entry name" value="ABC_6TM_TmrB_like"/>
    <property type="match status" value="1"/>
</dbReference>
<evidence type="ECO:0000313" key="14">
    <source>
        <dbReference type="Proteomes" id="UP001207736"/>
    </source>
</evidence>
<dbReference type="Proteomes" id="UP001207736">
    <property type="component" value="Unassembled WGS sequence"/>
</dbReference>
<keyword evidence="3" id="KW-1003">Cell membrane</keyword>
<dbReference type="PROSITE" id="PS50893">
    <property type="entry name" value="ABC_TRANSPORTER_2"/>
    <property type="match status" value="1"/>
</dbReference>
<dbReference type="Proteomes" id="UP001208692">
    <property type="component" value="Unassembled WGS sequence"/>
</dbReference>
<evidence type="ECO:0000313" key="13">
    <source>
        <dbReference type="EMBL" id="GJM52875.1"/>
    </source>
</evidence>
<dbReference type="InterPro" id="IPR027417">
    <property type="entry name" value="P-loop_NTPase"/>
</dbReference>
<evidence type="ECO:0000256" key="9">
    <source>
        <dbReference type="SAM" id="Phobius"/>
    </source>
</evidence>
<evidence type="ECO:0000256" key="7">
    <source>
        <dbReference type="ARBA" id="ARBA00022989"/>
    </source>
</evidence>
<sequence length="582" mass="65946">MKHLKYVNKYFFKYKRKLFYGIIITIIARIFALVMPEYVQYSMDAIEQHIANSNSSVSIERQLLIYILIIIGSAILSGFFTFLMRQLIINVSRYIEFDMKNEIYQKYQTLSQHFYKQNRIGDLMNRISEDVGKVRMYAGPAIMYSVQTITLFVCIIPLMIYTSPTLTLYTLLPLPFLAGFIYYLSKKINQKTTIVQAYLSDLSTFSQEMFSGINVIKSYAIEKEIAHELEQLSQEGKDKNLSLAKVQAWFLPAMIFLIGLSIIFVMFVGGHLYIKEGTISVGVITKFSIYVLMLTWPVTSIGWVSSIVQQAEASQKRINEFLNEKPDIQNNTTESTPIQGEIVFENVTFTYPDTQITALSDISFRIPQGKSVAIIGKTGSGKTTILELITRMYDVTQGRILIDGKDIKTLNLNDLRSSIASVPQESFLFSDTIKNNICFGNEQASDEQIIEVASLAEVHQNITNFADGYDSILGERGVSISGGQRQRICIARALLKKAAIYLFDDCLSAVDTDTEEKILHNLSKTAQNKTRIIVSHRISATRNADFILMIDNGQIIGQGSHQELYSQSSVYKNYYDLQTAEN</sequence>
<dbReference type="SUPFAM" id="SSF52540">
    <property type="entry name" value="P-loop containing nucleoside triphosphate hydrolases"/>
    <property type="match status" value="1"/>
</dbReference>
<dbReference type="InterPro" id="IPR039421">
    <property type="entry name" value="Type_1_exporter"/>
</dbReference>
<keyword evidence="4 9" id="KW-0812">Transmembrane</keyword>
<keyword evidence="2" id="KW-0813">Transport</keyword>
<dbReference type="SUPFAM" id="SSF90123">
    <property type="entry name" value="ABC transporter transmembrane region"/>
    <property type="match status" value="1"/>
</dbReference>
<name>A0AAV5AXU0_9FLAO</name>
<dbReference type="EMBL" id="BQKA01000055">
    <property type="protein sequence ID" value="GJM51414.1"/>
    <property type="molecule type" value="Genomic_DNA"/>
</dbReference>
<dbReference type="GO" id="GO:0005524">
    <property type="term" value="F:ATP binding"/>
    <property type="evidence" value="ECO:0007669"/>
    <property type="project" value="UniProtKB-KW"/>
</dbReference>
<dbReference type="InterPro" id="IPR003593">
    <property type="entry name" value="AAA+_ATPase"/>
</dbReference>
<dbReference type="Gene3D" id="1.20.1560.10">
    <property type="entry name" value="ABC transporter type 1, transmembrane domain"/>
    <property type="match status" value="1"/>
</dbReference>
<evidence type="ECO:0000313" key="15">
    <source>
        <dbReference type="Proteomes" id="UP001208692"/>
    </source>
</evidence>
<dbReference type="FunFam" id="3.40.50.300:FF:000221">
    <property type="entry name" value="Multidrug ABC transporter ATP-binding protein"/>
    <property type="match status" value="1"/>
</dbReference>
<dbReference type="GO" id="GO:0005886">
    <property type="term" value="C:plasma membrane"/>
    <property type="evidence" value="ECO:0007669"/>
    <property type="project" value="UniProtKB-SubCell"/>
</dbReference>
<dbReference type="GO" id="GO:0016887">
    <property type="term" value="F:ATP hydrolysis activity"/>
    <property type="evidence" value="ECO:0007669"/>
    <property type="project" value="InterPro"/>
</dbReference>
<dbReference type="InterPro" id="IPR011527">
    <property type="entry name" value="ABC1_TM_dom"/>
</dbReference>
<gene>
    <name evidence="12" type="ORF">RCZ15_23870</name>
    <name evidence="13" type="ORF">RCZ16_11920</name>
</gene>